<dbReference type="Gene3D" id="3.10.20.310">
    <property type="entry name" value="membrane protein fhac"/>
    <property type="match status" value="1"/>
</dbReference>
<dbReference type="PANTHER" id="PTHR37820">
    <property type="entry name" value="CELL DIVISION PROTEIN DIVIB"/>
    <property type="match status" value="1"/>
</dbReference>
<keyword evidence="5" id="KW-1133">Transmembrane helix</keyword>
<evidence type="ECO:0000256" key="7">
    <source>
        <dbReference type="ARBA" id="ARBA00023306"/>
    </source>
</evidence>
<keyword evidence="4" id="KW-0812">Transmembrane</keyword>
<comment type="subcellular location">
    <subcellularLocation>
        <location evidence="1">Membrane</location>
    </subcellularLocation>
</comment>
<dbReference type="Pfam" id="PF03799">
    <property type="entry name" value="FtsQ_DivIB_C"/>
    <property type="match status" value="1"/>
</dbReference>
<dbReference type="Pfam" id="PF08478">
    <property type="entry name" value="POTRA_1"/>
    <property type="match status" value="1"/>
</dbReference>
<dbReference type="InterPro" id="IPR005548">
    <property type="entry name" value="Cell_div_FtsQ/DivIB_C"/>
</dbReference>
<dbReference type="GO" id="GO:0051301">
    <property type="term" value="P:cell division"/>
    <property type="evidence" value="ECO:0007669"/>
    <property type="project" value="UniProtKB-KW"/>
</dbReference>
<evidence type="ECO:0000259" key="8">
    <source>
        <dbReference type="PROSITE" id="PS51779"/>
    </source>
</evidence>
<keyword evidence="6" id="KW-0472">Membrane</keyword>
<sequence length="190" mass="19763">MSVGAIEVTGTDRLSEPEVVAALAVPEGTPLMQVDTSAAAHRVAGIARVAEVSVHREFPSTIRVDVMERVPVAYRDSGDGPHLLDKLGVDFAAEPPPPGLPKITMADPGDAELLRAVLQTVGGLPPELRGQITSIDVGSPSDISFGLTDGRTLVWGSVERSGLKAPVALAVLHQPGQTIDVSSPNLPTTK</sequence>
<evidence type="ECO:0000256" key="5">
    <source>
        <dbReference type="ARBA" id="ARBA00022989"/>
    </source>
</evidence>
<evidence type="ECO:0000256" key="6">
    <source>
        <dbReference type="ARBA" id="ARBA00023136"/>
    </source>
</evidence>
<gene>
    <name evidence="9" type="ORF">FO059_11765</name>
</gene>
<dbReference type="PANTHER" id="PTHR37820:SF1">
    <property type="entry name" value="CELL DIVISION PROTEIN FTSQ"/>
    <property type="match status" value="1"/>
</dbReference>
<dbReference type="Proteomes" id="UP000317344">
    <property type="component" value="Chromosome"/>
</dbReference>
<dbReference type="EMBL" id="CP041765">
    <property type="protein sequence ID" value="QDQ99298.1"/>
    <property type="molecule type" value="Genomic_DNA"/>
</dbReference>
<evidence type="ECO:0000256" key="1">
    <source>
        <dbReference type="ARBA" id="ARBA00004370"/>
    </source>
</evidence>
<dbReference type="KEGG" id="toy:FO059_11765"/>
<keyword evidence="7" id="KW-0131">Cell cycle</keyword>
<evidence type="ECO:0000256" key="3">
    <source>
        <dbReference type="ARBA" id="ARBA00022618"/>
    </source>
</evidence>
<accession>A0A516X8A6</accession>
<dbReference type="OrthoDB" id="9790760at2"/>
<keyword evidence="10" id="KW-1185">Reference proteome</keyword>
<dbReference type="InterPro" id="IPR013685">
    <property type="entry name" value="POTRA_FtsQ_type"/>
</dbReference>
<keyword evidence="3" id="KW-0132">Cell division</keyword>
<evidence type="ECO:0000256" key="4">
    <source>
        <dbReference type="ARBA" id="ARBA00022692"/>
    </source>
</evidence>
<dbReference type="GO" id="GO:0005886">
    <property type="term" value="C:plasma membrane"/>
    <property type="evidence" value="ECO:0007669"/>
    <property type="project" value="TreeGrafter"/>
</dbReference>
<keyword evidence="2" id="KW-1003">Cell membrane</keyword>
<protein>
    <submittedName>
        <fullName evidence="9">FtsQ-type POTRA domain-containing protein</fullName>
    </submittedName>
</protein>
<reference evidence="9 10" key="1">
    <citation type="submission" date="2019-07" db="EMBL/GenBank/DDBJ databases">
        <title>Tomitella cavernea sp. nov., an actinomycete isolated from soil.</title>
        <authorList>
            <person name="Cheng J."/>
        </authorList>
    </citation>
    <scope>NUCLEOTIDE SEQUENCE [LARGE SCALE GENOMIC DNA]</scope>
    <source>
        <strain evidence="9 10">HY188</strain>
    </source>
</reference>
<dbReference type="AlphaFoldDB" id="A0A516X8A6"/>
<organism evidence="9 10">
    <name type="scientific">Tomitella fengzijianii</name>
    <dbReference type="NCBI Taxonomy" id="2597660"/>
    <lineage>
        <taxon>Bacteria</taxon>
        <taxon>Bacillati</taxon>
        <taxon>Actinomycetota</taxon>
        <taxon>Actinomycetes</taxon>
        <taxon>Mycobacteriales</taxon>
        <taxon>Tomitella</taxon>
    </lineage>
</organism>
<dbReference type="PROSITE" id="PS51779">
    <property type="entry name" value="POTRA"/>
    <property type="match status" value="1"/>
</dbReference>
<dbReference type="InterPro" id="IPR050487">
    <property type="entry name" value="FtsQ_DivIB"/>
</dbReference>
<name>A0A516X8A6_9ACTN</name>
<reference evidence="9 10" key="2">
    <citation type="submission" date="2019-07" db="EMBL/GenBank/DDBJ databases">
        <authorList>
            <person name="Huang Y."/>
        </authorList>
    </citation>
    <scope>NUCLEOTIDE SEQUENCE [LARGE SCALE GENOMIC DNA]</scope>
    <source>
        <strain evidence="9 10">HY188</strain>
    </source>
</reference>
<dbReference type="InterPro" id="IPR034746">
    <property type="entry name" value="POTRA"/>
</dbReference>
<evidence type="ECO:0000313" key="9">
    <source>
        <dbReference type="EMBL" id="QDQ99298.1"/>
    </source>
</evidence>
<evidence type="ECO:0000313" key="10">
    <source>
        <dbReference type="Proteomes" id="UP000317344"/>
    </source>
</evidence>
<feature type="domain" description="POTRA" evidence="8">
    <location>
        <begin position="1"/>
        <end position="69"/>
    </location>
</feature>
<proteinExistence type="predicted"/>
<evidence type="ECO:0000256" key="2">
    <source>
        <dbReference type="ARBA" id="ARBA00022475"/>
    </source>
</evidence>